<reference evidence="2" key="1">
    <citation type="journal article" date="2019" name="Int. J. Syst. Evol. Microbiol.">
        <title>The Global Catalogue of Microorganisms (GCM) 10K type strain sequencing project: providing services to taxonomists for standard genome sequencing and annotation.</title>
        <authorList>
            <consortium name="The Broad Institute Genomics Platform"/>
            <consortium name="The Broad Institute Genome Sequencing Center for Infectious Disease"/>
            <person name="Wu L."/>
            <person name="Ma J."/>
        </authorList>
    </citation>
    <scope>NUCLEOTIDE SEQUENCE [LARGE SCALE GENOMIC DNA]</scope>
    <source>
        <strain evidence="2">JCM 17555</strain>
    </source>
</reference>
<name>A0ABP7PCX7_9GAMM</name>
<dbReference type="InterPro" id="IPR036685">
    <property type="entry name" value="YehU-like_sf"/>
</dbReference>
<comment type="caution">
    <text evidence="1">The sequence shown here is derived from an EMBL/GenBank/DDBJ whole genome shotgun (WGS) entry which is preliminary data.</text>
</comment>
<protein>
    <submittedName>
        <fullName evidence="1">Uncharacterized protein</fullName>
    </submittedName>
</protein>
<dbReference type="Gene3D" id="1.10.10.610">
    <property type="entry name" value="YehU-like"/>
    <property type="match status" value="1"/>
</dbReference>
<evidence type="ECO:0000313" key="1">
    <source>
        <dbReference type="EMBL" id="GAA3963644.1"/>
    </source>
</evidence>
<keyword evidence="2" id="KW-1185">Reference proteome</keyword>
<dbReference type="SUPFAM" id="SSF118001">
    <property type="entry name" value="YehU-like"/>
    <property type="match status" value="1"/>
</dbReference>
<gene>
    <name evidence="1" type="ORF">GCM10022278_21810</name>
</gene>
<organism evidence="1 2">
    <name type="scientific">Allohahella marinimesophila</name>
    <dbReference type="NCBI Taxonomy" id="1054972"/>
    <lineage>
        <taxon>Bacteria</taxon>
        <taxon>Pseudomonadati</taxon>
        <taxon>Pseudomonadota</taxon>
        <taxon>Gammaproteobacteria</taxon>
        <taxon>Oceanospirillales</taxon>
        <taxon>Hahellaceae</taxon>
        <taxon>Allohahella</taxon>
    </lineage>
</organism>
<dbReference type="RefSeq" id="WP_344806197.1">
    <property type="nucleotide sequence ID" value="NZ_BAABBO010000009.1"/>
</dbReference>
<dbReference type="Proteomes" id="UP001501337">
    <property type="component" value="Unassembled WGS sequence"/>
</dbReference>
<dbReference type="EMBL" id="BAABBO010000009">
    <property type="protein sequence ID" value="GAA3963644.1"/>
    <property type="molecule type" value="Genomic_DNA"/>
</dbReference>
<proteinExistence type="predicted"/>
<evidence type="ECO:0000313" key="2">
    <source>
        <dbReference type="Proteomes" id="UP001501337"/>
    </source>
</evidence>
<sequence>MELPPDFLNKLDDEAKASFLQDMVLRTSEADAYGGDLDKDCARLERDIRAGHTIVSFDAESETFALLARA</sequence>
<accession>A0ABP7PCX7</accession>